<dbReference type="GO" id="GO:0005524">
    <property type="term" value="F:ATP binding"/>
    <property type="evidence" value="ECO:0007669"/>
    <property type="project" value="UniProtKB-UniRule"/>
</dbReference>
<evidence type="ECO:0000256" key="4">
    <source>
        <dbReference type="ARBA" id="ARBA00022741"/>
    </source>
</evidence>
<comment type="domain">
    <text evidence="13">The beta-hairpin motif is involved in DNA binding.</text>
</comment>
<keyword evidence="7 13" id="KW-0067">ATP-binding</keyword>
<dbReference type="PROSITE" id="PS51194">
    <property type="entry name" value="HELICASE_CTER"/>
    <property type="match status" value="1"/>
</dbReference>
<dbReference type="PANTHER" id="PTHR24029:SF0">
    <property type="entry name" value="UVRABC SYSTEM PROTEIN B"/>
    <property type="match status" value="1"/>
</dbReference>
<dbReference type="NCBIfam" id="TIGR00631">
    <property type="entry name" value="uvrb"/>
    <property type="match status" value="1"/>
</dbReference>
<dbReference type="Pfam" id="PF17757">
    <property type="entry name" value="UvrB_inter"/>
    <property type="match status" value="1"/>
</dbReference>
<dbReference type="InterPro" id="IPR006935">
    <property type="entry name" value="Helicase/UvrB_N"/>
</dbReference>
<dbReference type="InterPro" id="IPR027417">
    <property type="entry name" value="P-loop_NTPase"/>
</dbReference>
<evidence type="ECO:0000256" key="3">
    <source>
        <dbReference type="ARBA" id="ARBA00022490"/>
    </source>
</evidence>
<comment type="subcellular location">
    <subcellularLocation>
        <location evidence="1 13 14">Cytoplasm</location>
    </subcellularLocation>
</comment>
<dbReference type="KEGG" id="cpo:COPRO5265_0696"/>
<evidence type="ECO:0000256" key="5">
    <source>
        <dbReference type="ARBA" id="ARBA00022763"/>
    </source>
</evidence>
<dbReference type="InterPro" id="IPR001943">
    <property type="entry name" value="UVR_dom"/>
</dbReference>
<evidence type="ECO:0000259" key="16">
    <source>
        <dbReference type="PROSITE" id="PS51192"/>
    </source>
</evidence>
<proteinExistence type="inferred from homology"/>
<dbReference type="PROSITE" id="PS50151">
    <property type="entry name" value="UVR"/>
    <property type="match status" value="1"/>
</dbReference>
<keyword evidence="8 13" id="KW-0267">Excision nuclease</keyword>
<dbReference type="GO" id="GO:0003677">
    <property type="term" value="F:DNA binding"/>
    <property type="evidence" value="ECO:0007669"/>
    <property type="project" value="UniProtKB-UniRule"/>
</dbReference>
<dbReference type="InterPro" id="IPR014001">
    <property type="entry name" value="Helicase_ATP-bd"/>
</dbReference>
<keyword evidence="19" id="KW-1185">Reference proteome</keyword>
<feature type="domain" description="Helicase C-terminal" evidence="17">
    <location>
        <begin position="429"/>
        <end position="591"/>
    </location>
</feature>
<dbReference type="SUPFAM" id="SSF52540">
    <property type="entry name" value="P-loop containing nucleoside triphosphate hydrolases"/>
    <property type="match status" value="2"/>
</dbReference>
<dbReference type="GO" id="GO:0005737">
    <property type="term" value="C:cytoplasm"/>
    <property type="evidence" value="ECO:0007669"/>
    <property type="project" value="UniProtKB-SubCell"/>
</dbReference>
<dbReference type="OrthoDB" id="9806651at2"/>
<dbReference type="GO" id="GO:0006289">
    <property type="term" value="P:nucleotide-excision repair"/>
    <property type="evidence" value="ECO:0007669"/>
    <property type="project" value="UniProtKB-UniRule"/>
</dbReference>
<dbReference type="CDD" id="cd17916">
    <property type="entry name" value="DEXHc_UvrB"/>
    <property type="match status" value="1"/>
</dbReference>
<feature type="binding site" evidence="13">
    <location>
        <begin position="39"/>
        <end position="46"/>
    </location>
    <ligand>
        <name>ATP</name>
        <dbReference type="ChEBI" id="CHEBI:30616"/>
    </ligand>
</feature>
<evidence type="ECO:0000256" key="12">
    <source>
        <dbReference type="ARBA" id="ARBA00029504"/>
    </source>
</evidence>
<dbReference type="InterPro" id="IPR036876">
    <property type="entry name" value="UVR_dom_sf"/>
</dbReference>
<accession>B5Y8E6</accession>
<dbReference type="PANTHER" id="PTHR24029">
    <property type="entry name" value="UVRABC SYSTEM PROTEIN B"/>
    <property type="match status" value="1"/>
</dbReference>
<keyword evidence="4 13" id="KW-0547">Nucleotide-binding</keyword>
<dbReference type="SUPFAM" id="SSF46600">
    <property type="entry name" value="C-terminal UvrC-binding domain of UvrB"/>
    <property type="match status" value="1"/>
</dbReference>
<evidence type="ECO:0000259" key="17">
    <source>
        <dbReference type="PROSITE" id="PS51194"/>
    </source>
</evidence>
<evidence type="ECO:0000313" key="18">
    <source>
        <dbReference type="EMBL" id="ACI17073.1"/>
    </source>
</evidence>
<evidence type="ECO:0000256" key="2">
    <source>
        <dbReference type="ARBA" id="ARBA00008533"/>
    </source>
</evidence>
<evidence type="ECO:0000256" key="13">
    <source>
        <dbReference type="HAMAP-Rule" id="MF_00204"/>
    </source>
</evidence>
<dbReference type="CDD" id="cd18790">
    <property type="entry name" value="SF2_C_UvrB"/>
    <property type="match status" value="1"/>
</dbReference>
<dbReference type="InterPro" id="IPR001650">
    <property type="entry name" value="Helicase_C-like"/>
</dbReference>
<dbReference type="InterPro" id="IPR041471">
    <property type="entry name" value="UvrB_inter"/>
</dbReference>
<dbReference type="Pfam" id="PF04851">
    <property type="entry name" value="ResIII"/>
    <property type="match status" value="1"/>
</dbReference>
<evidence type="ECO:0000256" key="7">
    <source>
        <dbReference type="ARBA" id="ARBA00022840"/>
    </source>
</evidence>
<dbReference type="Gene3D" id="3.40.50.300">
    <property type="entry name" value="P-loop containing nucleotide triphosphate hydrolases"/>
    <property type="match status" value="3"/>
</dbReference>
<feature type="short sequence motif" description="Beta-hairpin" evidence="13">
    <location>
        <begin position="92"/>
        <end position="115"/>
    </location>
</feature>
<evidence type="ECO:0000256" key="6">
    <source>
        <dbReference type="ARBA" id="ARBA00022769"/>
    </source>
</evidence>
<dbReference type="Gene3D" id="4.10.860.10">
    <property type="entry name" value="UVR domain"/>
    <property type="match status" value="1"/>
</dbReference>
<keyword evidence="3 13" id="KW-0963">Cytoplasm</keyword>
<name>B5Y8E6_COPPD</name>
<dbReference type="GO" id="GO:0016887">
    <property type="term" value="F:ATP hydrolysis activity"/>
    <property type="evidence" value="ECO:0007669"/>
    <property type="project" value="InterPro"/>
</dbReference>
<dbReference type="PROSITE" id="PS51192">
    <property type="entry name" value="HELICASE_ATP_BIND_1"/>
    <property type="match status" value="1"/>
</dbReference>
<keyword evidence="10 13" id="KW-0742">SOS response</keyword>
<feature type="domain" description="Helicase ATP-binding" evidence="16">
    <location>
        <begin position="26"/>
        <end position="178"/>
    </location>
</feature>
<evidence type="ECO:0000256" key="10">
    <source>
        <dbReference type="ARBA" id="ARBA00023236"/>
    </source>
</evidence>
<evidence type="ECO:0000256" key="8">
    <source>
        <dbReference type="ARBA" id="ARBA00022881"/>
    </source>
</evidence>
<dbReference type="STRING" id="309798.COPRO5265_0696"/>
<reference evidence="18 19" key="2">
    <citation type="journal article" date="2014" name="Genome Announc.">
        <title>Complete Genome Sequence of Coprothermobacter proteolyticus DSM 5265.</title>
        <authorList>
            <person name="Alexiev A."/>
            <person name="Coil D.A."/>
            <person name="Badger J.H."/>
            <person name="Enticknap J."/>
            <person name="Ward N."/>
            <person name="Robb F.T."/>
            <person name="Eisen J.A."/>
        </authorList>
    </citation>
    <scope>NUCLEOTIDE SEQUENCE [LARGE SCALE GENOMIC DNA]</scope>
    <source>
        <strain evidence="19">ATCC 35245 / DSM 5265 / OCM 4 / BT</strain>
    </source>
</reference>
<feature type="domain" description="UVR" evidence="15">
    <location>
        <begin position="613"/>
        <end position="648"/>
    </location>
</feature>
<keyword evidence="5 13" id="KW-0227">DNA damage</keyword>
<comment type="subunit">
    <text evidence="11 13 14">Forms a heterotetramer with UvrA during the search for lesions. Interacts with UvrC in an incision complex.</text>
</comment>
<dbReference type="AlphaFoldDB" id="B5Y8E6"/>
<comment type="similarity">
    <text evidence="2 13 14">Belongs to the UvrB family.</text>
</comment>
<dbReference type="eggNOG" id="COG0556">
    <property type="taxonomic scope" value="Bacteria"/>
</dbReference>
<evidence type="ECO:0000256" key="14">
    <source>
        <dbReference type="RuleBase" id="RU003587"/>
    </source>
</evidence>
<evidence type="ECO:0000256" key="11">
    <source>
        <dbReference type="ARBA" id="ARBA00026033"/>
    </source>
</evidence>
<dbReference type="GO" id="GO:0009380">
    <property type="term" value="C:excinuclease repair complex"/>
    <property type="evidence" value="ECO:0007669"/>
    <property type="project" value="InterPro"/>
</dbReference>
<protein>
    <recommendedName>
        <fullName evidence="12 13">UvrABC system protein B</fullName>
        <shortName evidence="13">Protein UvrB</shortName>
    </recommendedName>
    <alternativeName>
        <fullName evidence="13">Excinuclease ABC subunit B</fullName>
    </alternativeName>
</protein>
<keyword evidence="6 13" id="KW-0228">DNA excision</keyword>
<dbReference type="Proteomes" id="UP000001732">
    <property type="component" value="Chromosome"/>
</dbReference>
<reference evidence="19" key="1">
    <citation type="submission" date="2008-08" db="EMBL/GenBank/DDBJ databases">
        <title>The complete genome sequence of Coprothermobacter proteolyticus strain ATCC 5245 / DSM 5265 / BT.</title>
        <authorList>
            <person name="Dodson R.J."/>
            <person name="Durkin A.S."/>
            <person name="Wu M."/>
            <person name="Eisen J."/>
            <person name="Sutton G."/>
        </authorList>
    </citation>
    <scope>NUCLEOTIDE SEQUENCE [LARGE SCALE GENOMIC DNA]</scope>
    <source>
        <strain evidence="19">ATCC 35245 / DSM 5265 / OCM 4 / BT</strain>
    </source>
</reference>
<keyword evidence="9 13" id="KW-0234">DNA repair</keyword>
<dbReference type="Pfam" id="PF12344">
    <property type="entry name" value="UvrB"/>
    <property type="match status" value="1"/>
</dbReference>
<dbReference type="Pfam" id="PF00271">
    <property type="entry name" value="Helicase_C"/>
    <property type="match status" value="1"/>
</dbReference>
<evidence type="ECO:0000256" key="9">
    <source>
        <dbReference type="ARBA" id="ARBA00023204"/>
    </source>
</evidence>
<sequence length="651" mass="74898">MKERFKVEAPFEPSGDQPEAIEKLCDGINKGFKFQTLLGVTGSGKTFTMAKIIEALNLPTLVISPNKTLAVQLYSEFREFFPHNAVELFMSYYDYYRPEAYIPETDTYLPKDAAINEDIDKMRLSAISSLLSRRDVVVVASVSCIYSLENPEVFAGSAFSITEGMKMNTKFFMRRLSQISYERNDIELRPGNFRSRGFKVDVFPPHAQGIISVVFDDDVIESIYESDPLTGERMFSYHSYTFFPSKYFVTSEQLIRNVVDQVMVELDKQVRQFKEEGKYIEAQRIEERTKYDMEMLLSTGYCSGIENYSRYFSGRREGQRPYTLLDYFRRPYLMFIDESHLTIPQIRAMFHGEMQRKETLVRFGFRLPSAKDNRPLNFDEFLSLVDKVIFVSATPGPYELEVSKQVVEQIVRPTGLVDPEVVVKPAKNQVDDLVRELTRVVQHGERALVLTLTKQMAEKLSTYLSSLKFKVRYLHSEIDVIERSQVLKELRTGVIDIIVGINLLREGLDLPEVSLVAVLDADKEGFLRSERSLIQMIGRASRNVNGRVILYADQLTDSLRSAVDETNRRREKQLAYNKEHGITPQTVRKRVVDYLDFISGAASGSRMTKEEANAMLLQLEQEMYEAAEALEFEKAIVIRDKIKELKLAYKV</sequence>
<dbReference type="InterPro" id="IPR004807">
    <property type="entry name" value="UvrB"/>
</dbReference>
<dbReference type="SMART" id="SM00487">
    <property type="entry name" value="DEXDc"/>
    <property type="match status" value="1"/>
</dbReference>
<dbReference type="RefSeq" id="WP_012543725.1">
    <property type="nucleotide sequence ID" value="NC_011295.1"/>
</dbReference>
<organism evidence="18 19">
    <name type="scientific">Coprothermobacter proteolyticus (strain ATCC 35245 / DSM 5265 / OCM 4 / BT)</name>
    <dbReference type="NCBI Taxonomy" id="309798"/>
    <lineage>
        <taxon>Bacteria</taxon>
        <taxon>Pseudomonadati</taxon>
        <taxon>Coprothermobacterota</taxon>
        <taxon>Coprothermobacteria</taxon>
        <taxon>Coprothermobacterales</taxon>
        <taxon>Coprothermobacteraceae</taxon>
        <taxon>Coprothermobacter</taxon>
    </lineage>
</organism>
<dbReference type="Pfam" id="PF02151">
    <property type="entry name" value="UVR"/>
    <property type="match status" value="1"/>
</dbReference>
<gene>
    <name evidence="13 18" type="primary">uvrB</name>
    <name evidence="18" type="ordered locus">COPRO5265_0696</name>
</gene>
<dbReference type="HOGENOM" id="CLU_009621_2_1_9"/>
<dbReference type="NCBIfam" id="NF003673">
    <property type="entry name" value="PRK05298.1"/>
    <property type="match status" value="1"/>
</dbReference>
<evidence type="ECO:0000313" key="19">
    <source>
        <dbReference type="Proteomes" id="UP000001732"/>
    </source>
</evidence>
<dbReference type="SMART" id="SM00490">
    <property type="entry name" value="HELICc"/>
    <property type="match status" value="1"/>
</dbReference>
<comment type="function">
    <text evidence="13">The UvrABC repair system catalyzes the recognition and processing of DNA lesions. A damage recognition complex composed of 2 UvrA and 2 UvrB subunits scans DNA for abnormalities. Upon binding of the UvrA(2)B(2) complex to a putative damaged site, the DNA wraps around one UvrB monomer. DNA wrap is dependent on ATP binding by UvrB and probably causes local melting of the DNA helix, facilitating insertion of UvrB beta-hairpin between the DNA strands. Then UvrB probes one DNA strand for the presence of a lesion. If a lesion is found the UvrA subunits dissociate and the UvrB-DNA preincision complex is formed. This complex is subsequently bound by UvrC and the second UvrB is released. If no lesion is found, the DNA wraps around the other UvrB subunit that will check the other stand for damage.</text>
</comment>
<dbReference type="GO" id="GO:0009432">
    <property type="term" value="P:SOS response"/>
    <property type="evidence" value="ECO:0007669"/>
    <property type="project" value="UniProtKB-UniRule"/>
</dbReference>
<evidence type="ECO:0000256" key="1">
    <source>
        <dbReference type="ARBA" id="ARBA00004496"/>
    </source>
</evidence>
<evidence type="ECO:0000259" key="15">
    <source>
        <dbReference type="PROSITE" id="PS50151"/>
    </source>
</evidence>
<dbReference type="GO" id="GO:0009381">
    <property type="term" value="F:excinuclease ABC activity"/>
    <property type="evidence" value="ECO:0007669"/>
    <property type="project" value="UniProtKB-UniRule"/>
</dbReference>
<dbReference type="EMBL" id="CP001145">
    <property type="protein sequence ID" value="ACI17073.1"/>
    <property type="molecule type" value="Genomic_DNA"/>
</dbReference>
<dbReference type="InterPro" id="IPR024759">
    <property type="entry name" value="UvrB_YAD/RRR_dom"/>
</dbReference>
<dbReference type="HAMAP" id="MF_00204">
    <property type="entry name" value="UvrB"/>
    <property type="match status" value="1"/>
</dbReference>